<dbReference type="RefSeq" id="WP_131595950.1">
    <property type="nucleotide sequence ID" value="NZ_SJSL01000002.1"/>
</dbReference>
<comment type="caution">
    <text evidence="2">The sequence shown here is derived from an EMBL/GenBank/DDBJ whole genome shotgun (WGS) entry which is preliminary data.</text>
</comment>
<dbReference type="AlphaFoldDB" id="A0A4R0NMV4"/>
<dbReference type="Proteomes" id="UP000293347">
    <property type="component" value="Unassembled WGS sequence"/>
</dbReference>
<reference evidence="2 3" key="1">
    <citation type="submission" date="2019-02" db="EMBL/GenBank/DDBJ databases">
        <title>Pedobacter sp. RP-1-14 sp. nov., isolated from Arctic soil.</title>
        <authorList>
            <person name="Dahal R.H."/>
        </authorList>
    </citation>
    <scope>NUCLEOTIDE SEQUENCE [LARGE SCALE GENOMIC DNA]</scope>
    <source>
        <strain evidence="2 3">RP-1-14</strain>
    </source>
</reference>
<evidence type="ECO:0000313" key="2">
    <source>
        <dbReference type="EMBL" id="TCD01258.1"/>
    </source>
</evidence>
<gene>
    <name evidence="2" type="ORF">EZ437_10915</name>
</gene>
<protein>
    <submittedName>
        <fullName evidence="2">Uncharacterized protein</fullName>
    </submittedName>
</protein>
<evidence type="ECO:0000313" key="3">
    <source>
        <dbReference type="Proteomes" id="UP000293347"/>
    </source>
</evidence>
<evidence type="ECO:0000256" key="1">
    <source>
        <dbReference type="SAM" id="SignalP"/>
    </source>
</evidence>
<organism evidence="2 3">
    <name type="scientific">Pedobacter psychroterrae</name>
    <dbReference type="NCBI Taxonomy" id="2530453"/>
    <lineage>
        <taxon>Bacteria</taxon>
        <taxon>Pseudomonadati</taxon>
        <taxon>Bacteroidota</taxon>
        <taxon>Sphingobacteriia</taxon>
        <taxon>Sphingobacteriales</taxon>
        <taxon>Sphingobacteriaceae</taxon>
        <taxon>Pedobacter</taxon>
    </lineage>
</organism>
<keyword evidence="1" id="KW-0732">Signal</keyword>
<accession>A0A4R0NMV4</accession>
<dbReference type="EMBL" id="SJSL01000002">
    <property type="protein sequence ID" value="TCD01258.1"/>
    <property type="molecule type" value="Genomic_DNA"/>
</dbReference>
<name>A0A4R0NMV4_9SPHI</name>
<keyword evidence="3" id="KW-1185">Reference proteome</keyword>
<proteinExistence type="predicted"/>
<sequence length="205" mass="24064">MRRMSLIISWLLFLNLSANSQSLDSLDQVYADNWIARAKYANLKFNVPDNFKIFTGVFLNNARWPCDDLFNINFDRVLVNKDSSILIAVQVMANYQHVTPSGDKIDKKVDWVQNVKNHYSFRADTLMPKAELDSEMLSRRWDAKYGVLFSRKKCNVPFLGRYGNNKVFLFANDYRQAFIVYFYKDEKKPQIEKVVNNTLHVLEKL</sequence>
<feature type="chain" id="PRO_5020737073" evidence="1">
    <location>
        <begin position="21"/>
        <end position="205"/>
    </location>
</feature>
<feature type="signal peptide" evidence="1">
    <location>
        <begin position="1"/>
        <end position="20"/>
    </location>
</feature>